<evidence type="ECO:0000256" key="10">
    <source>
        <dbReference type="ARBA" id="ARBA00023316"/>
    </source>
</evidence>
<dbReference type="Gene3D" id="2.60.120.610">
    <property type="entry name" value="arabinofuranosyltransferase like domain"/>
    <property type="match status" value="1"/>
</dbReference>
<evidence type="ECO:0000256" key="7">
    <source>
        <dbReference type="ARBA" id="ARBA00022692"/>
    </source>
</evidence>
<reference evidence="17" key="1">
    <citation type="submission" date="2015-06" db="EMBL/GenBank/DDBJ databases">
        <title>Complete genome sequence and metabolic analysis of phthalate degradation pathway in Gordonia sp. QH-11.</title>
        <authorList>
            <person name="Jin D."/>
            <person name="Kong X."/>
            <person name="Bai Z."/>
        </authorList>
    </citation>
    <scope>NUCLEOTIDE SEQUENCE [LARGE SCALE GENOMIC DNA]</scope>
    <source>
        <strain evidence="17">QH-11</strain>
    </source>
</reference>
<dbReference type="InterPro" id="IPR027451">
    <property type="entry name" value="EmbABC_dom1"/>
</dbReference>
<dbReference type="Gene3D" id="2.60.120.940">
    <property type="entry name" value="EmbC, C-terminal domain, subdomain 2"/>
    <property type="match status" value="1"/>
</dbReference>
<feature type="transmembrane region" description="Helical" evidence="12">
    <location>
        <begin position="523"/>
        <end position="540"/>
    </location>
</feature>
<feature type="transmembrane region" description="Helical" evidence="12">
    <location>
        <begin position="213"/>
        <end position="234"/>
    </location>
</feature>
<dbReference type="InterPro" id="IPR032731">
    <property type="entry name" value="Arabino_trans_C"/>
</dbReference>
<evidence type="ECO:0000256" key="8">
    <source>
        <dbReference type="ARBA" id="ARBA00022989"/>
    </source>
</evidence>
<keyword evidence="7 12" id="KW-0812">Transmembrane</keyword>
<comment type="subcellular location">
    <subcellularLocation>
        <location evidence="2">Cell membrane</location>
        <topology evidence="2">Multi-pass membrane protein</topology>
    </subcellularLocation>
</comment>
<keyword evidence="6" id="KW-0808">Transferase</keyword>
<name>A0A0N7FUP5_9ACTN</name>
<keyword evidence="17" id="KW-1185">Reference proteome</keyword>
<feature type="transmembrane region" description="Helical" evidence="12">
    <location>
        <begin position="552"/>
        <end position="570"/>
    </location>
</feature>
<organism evidence="16 17">
    <name type="scientific">Gordonia phthalatica</name>
    <dbReference type="NCBI Taxonomy" id="1136941"/>
    <lineage>
        <taxon>Bacteria</taxon>
        <taxon>Bacillati</taxon>
        <taxon>Actinomycetota</taxon>
        <taxon>Actinomycetes</taxon>
        <taxon>Mycobacteriales</taxon>
        <taxon>Gordoniaceae</taxon>
        <taxon>Gordonia</taxon>
    </lineage>
</organism>
<dbReference type="GO" id="GO:0005886">
    <property type="term" value="C:plasma membrane"/>
    <property type="evidence" value="ECO:0007669"/>
    <property type="project" value="UniProtKB-SubCell"/>
</dbReference>
<dbReference type="STRING" id="1136941.ACH46_11045"/>
<feature type="transmembrane region" description="Helical" evidence="12">
    <location>
        <begin position="576"/>
        <end position="600"/>
    </location>
</feature>
<evidence type="ECO:0000256" key="1">
    <source>
        <dbReference type="ARBA" id="ARBA00003001"/>
    </source>
</evidence>
<proteinExistence type="inferred from homology"/>
<dbReference type="Proteomes" id="UP000063789">
    <property type="component" value="Chromosome"/>
</dbReference>
<feature type="transmembrane region" description="Helical" evidence="12">
    <location>
        <begin position="650"/>
        <end position="670"/>
    </location>
</feature>
<dbReference type="Pfam" id="PF14896">
    <property type="entry name" value="Arabino_trans_C"/>
    <property type="match status" value="1"/>
</dbReference>
<feature type="transmembrane region" description="Helical" evidence="12">
    <location>
        <begin position="691"/>
        <end position="713"/>
    </location>
</feature>
<sequence length="1094" mass="115511">MCPRLSSLSMSTSRSDTARRYSLVAMVAGLVAILAAIATPFLPVTAHDASIDWPNGQQLSADNASVVAPLTAQTARSLNITVGCTVLRDAVSRDGDSVIVATAPSSAPREIRNTAMSVTAGAYGVRVMSANRVLAAADAATLQKCSDLKIWADESALGAQFVGAGPPARGDPLDRPTVAGVFTSLTADQVRAAGAALSVHVGIDNAFDVTRTWLKTTVIVIGVLAALIALIALAKLDSVARLRGAIGGRRALLRLAAPSITDLTVTAALVIWHFLGAGTSEDGYIQVMGRNAADSGLLSNYYRFFGIPEAPFDWYYSFLSHWSSISTAGIWMRLPGLIAGLLSWFILSRVILPRLGTAVRTSRWAVFSGAAVFVVFWMAFCSGLRAEPIIVLGSLATWWFVESAIATRRLLPAALATFAALLTFAAGPQGVVAIAVLIVGSRPMLRIVRSLRREYGLLPLFASLASAASLIVFLVFRTQTIANIVQAVQVRYAVGPTLSWYQELMRYYFLTVGTPDAALAKRVPMLLLIVALGATIAIMLRRKRLAGFARGPVWRLIGTVLLTIGLLSFVPTKWTLQFGVFAGVAAALVAVSTAALIAVAGTSARALWAYLTVLLGACAVAAAGNNAWGWAYDYGIPWFDKAPILAGQPLSTLFLVLTGASFLVLVWVCVRPSNRPVTPETAKRRRLLAGVPVLFIAAVLVLAEFAMFGRAALDRSDTYTTFSANMRALTGDACGMADRVLVEENPNEGMLVPVDGANPSKTLRGESTGFTPDGVGFDLTPEPVRMGAGTIDVSSPGHSTSAKGATPGTVGGIGPRTVNGSRAALPFGLDPATTPVLGSFGFDNGTAKLTSGWYQLPKRDASPLIVLSAAGSIFSITPDGAPIGGRDLKIEFGTRTGGEFTPVGAPFIPIDAGPDHANRPWRNLRIPMDAVPAKATALRIVAVDSNLNPDEWLAVTPPRAPHLRTLQAVVGSDDPVLLDLSVGSQFPCQSPITARNGVFTVPHWRITPDRAATFTKSKTWQRAGAGGILSVSDSLTQSSTVATYLENDWYRDWGNLIKLTPLVPDAPVAHLTTTTSRQVGWSSSSTIVTGGSDD</sequence>
<dbReference type="Pfam" id="PF17689">
    <property type="entry name" value="Arabino_trans_N"/>
    <property type="match status" value="1"/>
</dbReference>
<feature type="compositionally biased region" description="Polar residues" evidence="11">
    <location>
        <begin position="792"/>
        <end position="803"/>
    </location>
</feature>
<evidence type="ECO:0000259" key="13">
    <source>
        <dbReference type="Pfam" id="PF04602"/>
    </source>
</evidence>
<feature type="transmembrane region" description="Helical" evidence="12">
    <location>
        <begin position="607"/>
        <end position="630"/>
    </location>
</feature>
<evidence type="ECO:0000256" key="11">
    <source>
        <dbReference type="SAM" id="MobiDB-lite"/>
    </source>
</evidence>
<gene>
    <name evidence="16" type="ORF">ACH46_11045</name>
</gene>
<feature type="region of interest" description="Disordered" evidence="11">
    <location>
        <begin position="791"/>
        <end position="813"/>
    </location>
</feature>
<reference evidence="16 17" key="2">
    <citation type="journal article" date="2017" name="Int. J. Syst. Evol. Microbiol.">
        <title>Gordonia phthalatica sp. nov., a di-n-butyl phthalate-degrading bacterium isolated from activated sludge.</title>
        <authorList>
            <person name="Jin D."/>
            <person name="Kong X."/>
            <person name="Jia M."/>
            <person name="Yu X."/>
            <person name="Wang X."/>
            <person name="Zhuang X."/>
            <person name="Deng Y."/>
            <person name="Bai Z."/>
        </authorList>
    </citation>
    <scope>NUCLEOTIDE SEQUENCE [LARGE SCALE GENOMIC DNA]</scope>
    <source>
        <strain evidence="16 17">QH-11</strain>
    </source>
</reference>
<feature type="transmembrane region" description="Helical" evidence="12">
    <location>
        <begin position="255"/>
        <end position="275"/>
    </location>
</feature>
<dbReference type="InterPro" id="IPR042486">
    <property type="entry name" value="Arabino_trans_C_2"/>
</dbReference>
<comment type="function">
    <text evidence="1">Arabinosyl transferase responsible for the polymerization of arabinose into the arabinan of arabinogalactan.</text>
</comment>
<evidence type="ECO:0000256" key="9">
    <source>
        <dbReference type="ARBA" id="ARBA00023136"/>
    </source>
</evidence>
<evidence type="ECO:0000256" key="3">
    <source>
        <dbReference type="ARBA" id="ARBA00008195"/>
    </source>
</evidence>
<evidence type="ECO:0000259" key="14">
    <source>
        <dbReference type="Pfam" id="PF14896"/>
    </source>
</evidence>
<evidence type="ECO:0000256" key="6">
    <source>
        <dbReference type="ARBA" id="ARBA00022679"/>
    </source>
</evidence>
<evidence type="ECO:0000256" key="4">
    <source>
        <dbReference type="ARBA" id="ARBA00022475"/>
    </source>
</evidence>
<feature type="transmembrane region" description="Helical" evidence="12">
    <location>
        <begin position="457"/>
        <end position="476"/>
    </location>
</feature>
<evidence type="ECO:0000256" key="5">
    <source>
        <dbReference type="ARBA" id="ARBA00022676"/>
    </source>
</evidence>
<feature type="transmembrane region" description="Helical" evidence="12">
    <location>
        <begin position="21"/>
        <end position="42"/>
    </location>
</feature>
<dbReference type="Pfam" id="PF04602">
    <property type="entry name" value="Arabinose_trans"/>
    <property type="match status" value="1"/>
</dbReference>
<evidence type="ECO:0000256" key="2">
    <source>
        <dbReference type="ARBA" id="ARBA00004651"/>
    </source>
</evidence>
<feature type="transmembrane region" description="Helical" evidence="12">
    <location>
        <begin position="364"/>
        <end position="390"/>
    </location>
</feature>
<evidence type="ECO:0000313" key="16">
    <source>
        <dbReference type="EMBL" id="ALG84935.1"/>
    </source>
</evidence>
<protein>
    <submittedName>
        <fullName evidence="16">Cell shape-determining protein MreD</fullName>
    </submittedName>
</protein>
<keyword evidence="10" id="KW-0961">Cell wall biogenesis/degradation</keyword>
<dbReference type="GO" id="GO:0071555">
    <property type="term" value="P:cell wall organization"/>
    <property type="evidence" value="ECO:0007669"/>
    <property type="project" value="UniProtKB-KW"/>
</dbReference>
<feature type="domain" description="Arabinofuranosyltransferase central" evidence="13">
    <location>
        <begin position="212"/>
        <end position="670"/>
    </location>
</feature>
<accession>A0A0N7FUP5</accession>
<dbReference type="InterPro" id="IPR007680">
    <property type="entry name" value="Arabino_trans_central"/>
</dbReference>
<dbReference type="AlphaFoldDB" id="A0A0N7FUP5"/>
<keyword evidence="9 12" id="KW-0472">Membrane</keyword>
<dbReference type="Gene3D" id="3.40.190.160">
    <property type="match status" value="1"/>
</dbReference>
<evidence type="ECO:0000259" key="15">
    <source>
        <dbReference type="Pfam" id="PF17689"/>
    </source>
</evidence>
<comment type="similarity">
    <text evidence="3">Belongs to the emb family.</text>
</comment>
<evidence type="ECO:0000313" key="17">
    <source>
        <dbReference type="Proteomes" id="UP000063789"/>
    </source>
</evidence>
<feature type="domain" description="Arabinosyltransferas concanavalin like" evidence="15">
    <location>
        <begin position="47"/>
        <end position="205"/>
    </location>
</feature>
<keyword evidence="5" id="KW-0328">Glycosyltransferase</keyword>
<dbReference type="GO" id="GO:0052636">
    <property type="term" value="F:arabinosyltransferase activity"/>
    <property type="evidence" value="ECO:0007669"/>
    <property type="project" value="InterPro"/>
</dbReference>
<feature type="domain" description="Arabinosyltransferase C-terminal" evidence="14">
    <location>
        <begin position="706"/>
        <end position="1087"/>
    </location>
</feature>
<dbReference type="KEGG" id="goq:ACH46_11045"/>
<feature type="transmembrane region" description="Helical" evidence="12">
    <location>
        <begin position="410"/>
        <end position="437"/>
    </location>
</feature>
<evidence type="ECO:0000256" key="12">
    <source>
        <dbReference type="SAM" id="Phobius"/>
    </source>
</evidence>
<keyword evidence="4" id="KW-1003">Cell membrane</keyword>
<keyword evidence="8 12" id="KW-1133">Transmembrane helix</keyword>
<dbReference type="EMBL" id="CP011853">
    <property type="protein sequence ID" value="ALG84935.1"/>
    <property type="molecule type" value="Genomic_DNA"/>
</dbReference>
<dbReference type="InterPro" id="IPR040920">
    <property type="entry name" value="Arabino_trans_N"/>
</dbReference>
<dbReference type="PATRIC" id="fig|1136941.3.peg.2255"/>
<dbReference type="GO" id="GO:0071766">
    <property type="term" value="P:Actinobacterium-type cell wall biogenesis"/>
    <property type="evidence" value="ECO:0007669"/>
    <property type="project" value="InterPro"/>
</dbReference>
<feature type="transmembrane region" description="Helical" evidence="12">
    <location>
        <begin position="330"/>
        <end position="352"/>
    </location>
</feature>